<organism evidence="1 2">
    <name type="scientific">Colocasia esculenta</name>
    <name type="common">Wild taro</name>
    <name type="synonym">Arum esculentum</name>
    <dbReference type="NCBI Taxonomy" id="4460"/>
    <lineage>
        <taxon>Eukaryota</taxon>
        <taxon>Viridiplantae</taxon>
        <taxon>Streptophyta</taxon>
        <taxon>Embryophyta</taxon>
        <taxon>Tracheophyta</taxon>
        <taxon>Spermatophyta</taxon>
        <taxon>Magnoliopsida</taxon>
        <taxon>Liliopsida</taxon>
        <taxon>Araceae</taxon>
        <taxon>Aroideae</taxon>
        <taxon>Colocasieae</taxon>
        <taxon>Colocasia</taxon>
    </lineage>
</organism>
<evidence type="ECO:0000313" key="2">
    <source>
        <dbReference type="Proteomes" id="UP000652761"/>
    </source>
</evidence>
<sequence length="27" mass="2912">LGCLHIYTTRTDALSTSTTGSREIIDS</sequence>
<dbReference type="EMBL" id="NMUH01001581">
    <property type="protein sequence ID" value="MQL93617.1"/>
    <property type="molecule type" value="Genomic_DNA"/>
</dbReference>
<comment type="caution">
    <text evidence="1">The sequence shown here is derived from an EMBL/GenBank/DDBJ whole genome shotgun (WGS) entry which is preliminary data.</text>
</comment>
<keyword evidence="2" id="KW-1185">Reference proteome</keyword>
<dbReference type="AlphaFoldDB" id="A0A843VGM2"/>
<feature type="non-terminal residue" evidence="1">
    <location>
        <position position="27"/>
    </location>
</feature>
<dbReference type="Proteomes" id="UP000652761">
    <property type="component" value="Unassembled WGS sequence"/>
</dbReference>
<evidence type="ECO:0000313" key="1">
    <source>
        <dbReference type="EMBL" id="MQL93617.1"/>
    </source>
</evidence>
<protein>
    <submittedName>
        <fullName evidence="1">Uncharacterized protein</fullName>
    </submittedName>
</protein>
<gene>
    <name evidence="1" type="ORF">Taro_026261</name>
</gene>
<proteinExistence type="predicted"/>
<accession>A0A843VGM2</accession>
<name>A0A843VGM2_COLES</name>
<reference evidence="1" key="1">
    <citation type="submission" date="2017-07" db="EMBL/GenBank/DDBJ databases">
        <title>Taro Niue Genome Assembly and Annotation.</title>
        <authorList>
            <person name="Atibalentja N."/>
            <person name="Keating K."/>
            <person name="Fields C.J."/>
        </authorList>
    </citation>
    <scope>NUCLEOTIDE SEQUENCE</scope>
    <source>
        <strain evidence="1">Niue_2</strain>
        <tissue evidence="1">Leaf</tissue>
    </source>
</reference>